<keyword evidence="2" id="KW-1185">Reference proteome</keyword>
<reference evidence="2" key="1">
    <citation type="submission" date="2019-07" db="EMBL/GenBank/DDBJ databases">
        <title>De Novo Assembly of kiwifruit Actinidia rufa.</title>
        <authorList>
            <person name="Sugita-Konishi S."/>
            <person name="Sato K."/>
            <person name="Mori E."/>
            <person name="Abe Y."/>
            <person name="Kisaki G."/>
            <person name="Hamano K."/>
            <person name="Suezawa K."/>
            <person name="Otani M."/>
            <person name="Fukuda T."/>
            <person name="Manabe T."/>
            <person name="Gomi K."/>
            <person name="Tabuchi M."/>
            <person name="Akimitsu K."/>
            <person name="Kataoka I."/>
        </authorList>
    </citation>
    <scope>NUCLEOTIDE SEQUENCE [LARGE SCALE GENOMIC DNA]</scope>
    <source>
        <strain evidence="2">cv. Fuchu</strain>
    </source>
</reference>
<dbReference type="PANTHER" id="PTHR23070">
    <property type="entry name" value="BCS1 AAA-TYPE ATPASE"/>
    <property type="match status" value="1"/>
</dbReference>
<gene>
    <name evidence="1" type="ORF">Acr_00g0030710</name>
</gene>
<name>A0A7J0DEW9_9ERIC</name>
<sequence>MDSPNMKCLRLQKSTCGQKSALRWLGLRCSKHHEKRTFSVTIHKGEMVIDAFEDIQVTWQMICTETEKSSTDYSAANVERRSIELSFHNKNREKVLSSYLPYVLELSKAITEANTVVKLHSLGNCKGGVNLDHPSTFDTLAMDPKLKNDLVDDLNSSVRARAGTAAELSLYNKLRQSP</sequence>
<dbReference type="EMBL" id="BJWL01000200">
    <property type="protein sequence ID" value="GFS33816.1"/>
    <property type="molecule type" value="Genomic_DNA"/>
</dbReference>
<dbReference type="InterPro" id="IPR050747">
    <property type="entry name" value="Mitochondrial_chaperone_BCS1"/>
</dbReference>
<organism evidence="1 2">
    <name type="scientific">Actinidia rufa</name>
    <dbReference type="NCBI Taxonomy" id="165716"/>
    <lineage>
        <taxon>Eukaryota</taxon>
        <taxon>Viridiplantae</taxon>
        <taxon>Streptophyta</taxon>
        <taxon>Embryophyta</taxon>
        <taxon>Tracheophyta</taxon>
        <taxon>Spermatophyta</taxon>
        <taxon>Magnoliopsida</taxon>
        <taxon>eudicotyledons</taxon>
        <taxon>Gunneridae</taxon>
        <taxon>Pentapetalae</taxon>
        <taxon>asterids</taxon>
        <taxon>Ericales</taxon>
        <taxon>Actinidiaceae</taxon>
        <taxon>Actinidia</taxon>
    </lineage>
</organism>
<evidence type="ECO:0000313" key="2">
    <source>
        <dbReference type="Proteomes" id="UP000585474"/>
    </source>
</evidence>
<protein>
    <submittedName>
        <fullName evidence="1">Uncharacterized protein</fullName>
    </submittedName>
</protein>
<evidence type="ECO:0000313" key="1">
    <source>
        <dbReference type="EMBL" id="GFS33816.1"/>
    </source>
</evidence>
<accession>A0A7J0DEW9</accession>
<dbReference type="AlphaFoldDB" id="A0A7J0DEW9"/>
<dbReference type="OrthoDB" id="10251412at2759"/>
<comment type="caution">
    <text evidence="1">The sequence shown here is derived from an EMBL/GenBank/DDBJ whole genome shotgun (WGS) entry which is preliminary data.</text>
</comment>
<dbReference type="Proteomes" id="UP000585474">
    <property type="component" value="Unassembled WGS sequence"/>
</dbReference>
<proteinExistence type="predicted"/>